<keyword evidence="1" id="KW-1133">Transmembrane helix</keyword>
<accession>A0A7W4Z359</accession>
<dbReference type="EMBL" id="JACHWR010000002">
    <property type="protein sequence ID" value="MBB3043355.1"/>
    <property type="molecule type" value="Genomic_DNA"/>
</dbReference>
<comment type="caution">
    <text evidence="2">The sequence shown here is derived from an EMBL/GenBank/DDBJ whole genome shotgun (WGS) entry which is preliminary data.</text>
</comment>
<proteinExistence type="predicted"/>
<keyword evidence="3" id="KW-1185">Reference proteome</keyword>
<feature type="transmembrane region" description="Helical" evidence="1">
    <location>
        <begin position="51"/>
        <end position="79"/>
    </location>
</feature>
<dbReference type="PANTHER" id="PTHR35007">
    <property type="entry name" value="INTEGRAL MEMBRANE PROTEIN-RELATED"/>
    <property type="match status" value="1"/>
</dbReference>
<feature type="transmembrane region" description="Helical" evidence="1">
    <location>
        <begin position="217"/>
        <end position="236"/>
    </location>
</feature>
<reference evidence="2 3" key="1">
    <citation type="submission" date="2020-08" db="EMBL/GenBank/DDBJ databases">
        <title>Sequencing the genomes of 1000 actinobacteria strains.</title>
        <authorList>
            <person name="Klenk H.-P."/>
        </authorList>
    </citation>
    <scope>NUCLEOTIDE SEQUENCE [LARGE SCALE GENOMIC DNA]</scope>
    <source>
        <strain evidence="2 3">DSM 105498</strain>
    </source>
</reference>
<evidence type="ECO:0000256" key="1">
    <source>
        <dbReference type="SAM" id="Phobius"/>
    </source>
</evidence>
<name>A0A7W4Z359_9ACTN</name>
<evidence type="ECO:0008006" key="4">
    <source>
        <dbReference type="Google" id="ProtNLM"/>
    </source>
</evidence>
<organism evidence="2 3">
    <name type="scientific">Nocardioides soli</name>
    <dbReference type="NCBI Taxonomy" id="1036020"/>
    <lineage>
        <taxon>Bacteria</taxon>
        <taxon>Bacillati</taxon>
        <taxon>Actinomycetota</taxon>
        <taxon>Actinomycetes</taxon>
        <taxon>Propionibacteriales</taxon>
        <taxon>Nocardioidaceae</taxon>
        <taxon>Nocardioides</taxon>
    </lineage>
</organism>
<keyword evidence="1" id="KW-0812">Transmembrane</keyword>
<dbReference type="Proteomes" id="UP000589626">
    <property type="component" value="Unassembled WGS sequence"/>
</dbReference>
<protein>
    <recommendedName>
        <fullName evidence="4">Type II secretion system protein GspF domain-containing protein</fullName>
    </recommendedName>
</protein>
<evidence type="ECO:0000313" key="3">
    <source>
        <dbReference type="Proteomes" id="UP000589626"/>
    </source>
</evidence>
<dbReference type="RefSeq" id="WP_183593216.1">
    <property type="nucleotide sequence ID" value="NZ_JACHWR010000002.1"/>
</dbReference>
<feature type="transmembrane region" description="Helical" evidence="1">
    <location>
        <begin position="242"/>
        <end position="260"/>
    </location>
</feature>
<dbReference type="PANTHER" id="PTHR35007:SF3">
    <property type="entry name" value="POSSIBLE CONSERVED ALANINE RICH MEMBRANE PROTEIN"/>
    <property type="match status" value="1"/>
</dbReference>
<sequence>MTSFVACILAVCLGIIGVIRASHGKNLLPARVTTARRKVADPQQTARQGTIALIVGVAVGILTRWPVAGLMAVAVVILWPKLARSGAVEKHSVAKIEAIANWTESLRDAAASESGLEQALPATLDGAPALLRRPLRNLVNALDLRTPLPVALAHFADEVDDRGADKVVIALSLTAQQRAGSLKRVLTTLAANTRAELEMRRKVLTERNGVRRQSNQVALGLLAVAGLQAVFLRGWVEPYSTVYGQMVLAVLAAVYVGLLVRLQRLAEPEPHPRFLSGAEALAQATGREVAW</sequence>
<gene>
    <name evidence="2" type="ORF">FHU40_003173</name>
</gene>
<keyword evidence="1" id="KW-0472">Membrane</keyword>
<evidence type="ECO:0000313" key="2">
    <source>
        <dbReference type="EMBL" id="MBB3043355.1"/>
    </source>
</evidence>
<dbReference type="AlphaFoldDB" id="A0A7W4Z359"/>